<dbReference type="InterPro" id="IPR011009">
    <property type="entry name" value="Kinase-like_dom_sf"/>
</dbReference>
<evidence type="ECO:0000313" key="10">
    <source>
        <dbReference type="RefSeq" id="XP_008218769.1"/>
    </source>
</evidence>
<dbReference type="Proteomes" id="UP000694861">
    <property type="component" value="Linkage group LG2"/>
</dbReference>
<keyword evidence="4" id="KW-0418">Kinase</keyword>
<dbReference type="InterPro" id="IPR008271">
    <property type="entry name" value="Ser/Thr_kinase_AS"/>
</dbReference>
<evidence type="ECO:0000256" key="6">
    <source>
        <dbReference type="PROSITE-ProRule" id="PRU10141"/>
    </source>
</evidence>
<dbReference type="Gene3D" id="1.10.510.10">
    <property type="entry name" value="Transferase(Phosphotransferase) domain 1"/>
    <property type="match status" value="1"/>
</dbReference>
<protein>
    <submittedName>
        <fullName evidence="10">Serine/threonine-protein kinase-like protein At5g23170</fullName>
    </submittedName>
</protein>
<dbReference type="PROSITE" id="PS00108">
    <property type="entry name" value="PROTEIN_KINASE_ST"/>
    <property type="match status" value="1"/>
</dbReference>
<feature type="domain" description="Protein kinase" evidence="8">
    <location>
        <begin position="18"/>
        <end position="295"/>
    </location>
</feature>
<reference evidence="9" key="1">
    <citation type="journal article" date="2012" name="Nat. Commun.">
        <title>The genome of Prunus mume.</title>
        <authorList>
            <person name="Zhang Q."/>
            <person name="Chen W."/>
            <person name="Sun L."/>
            <person name="Zhao F."/>
            <person name="Huang B."/>
            <person name="Yang W."/>
            <person name="Tao Y."/>
            <person name="Wang J."/>
            <person name="Yuan Z."/>
            <person name="Fan G."/>
            <person name="Xing Z."/>
            <person name="Han C."/>
            <person name="Pan H."/>
            <person name="Zhong X."/>
            <person name="Shi W."/>
            <person name="Liang X."/>
            <person name="Du D."/>
            <person name="Sun F."/>
            <person name="Xu Z."/>
            <person name="Hao R."/>
            <person name="Lv T."/>
            <person name="Lv Y."/>
            <person name="Zheng Z."/>
            <person name="Sun M."/>
            <person name="Luo L."/>
            <person name="Cai M."/>
            <person name="Gao Y."/>
            <person name="Wang J."/>
            <person name="Yin Y."/>
            <person name="Xu X."/>
            <person name="Cheng T."/>
            <person name="Wang J."/>
        </authorList>
    </citation>
    <scope>NUCLEOTIDE SEQUENCE [LARGE SCALE GENOMIC DNA]</scope>
</reference>
<dbReference type="Gene3D" id="3.30.200.20">
    <property type="entry name" value="Phosphorylase Kinase, domain 1"/>
    <property type="match status" value="1"/>
</dbReference>
<evidence type="ECO:0000256" key="7">
    <source>
        <dbReference type="RuleBase" id="RU000304"/>
    </source>
</evidence>
<keyword evidence="2" id="KW-0808">Transferase</keyword>
<dbReference type="InterPro" id="IPR000719">
    <property type="entry name" value="Prot_kinase_dom"/>
</dbReference>
<dbReference type="RefSeq" id="XP_008218769.1">
    <property type="nucleotide sequence ID" value="XM_008220547.1"/>
</dbReference>
<evidence type="ECO:0000256" key="5">
    <source>
        <dbReference type="ARBA" id="ARBA00022840"/>
    </source>
</evidence>
<dbReference type="PANTHER" id="PTHR27001:SF850">
    <property type="entry name" value="OS01G0267800 PROTEIN"/>
    <property type="match status" value="1"/>
</dbReference>
<reference evidence="10" key="2">
    <citation type="submission" date="2025-08" db="UniProtKB">
        <authorList>
            <consortium name="RefSeq"/>
        </authorList>
    </citation>
    <scope>IDENTIFICATION</scope>
</reference>
<comment type="similarity">
    <text evidence="7">Belongs to the protein kinase superfamily.</text>
</comment>
<dbReference type="SUPFAM" id="SSF56112">
    <property type="entry name" value="Protein kinase-like (PK-like)"/>
    <property type="match status" value="1"/>
</dbReference>
<sequence>MKMVDFDYDQLVKATESFSPTKLIGKGSHGMVYKAILVNKLVAIKKPLDQYHAHQVSLLKLDNEICVLSSLPENPHVISLLGTSHQDSNKNKLLVMEFMPNGSLHDLLHVASTPPPWPKRVEIAIRVARAVQFLHQGEPMVIHRDVKSANILFDSDWNAKLADFGLAVLLRVDSPSHPSQPAAGTIGYLDPCYTTPSKLSTKNDVFSFGIVLLEIISSRKVIDIYKSPASIVDWAIPLIKEQRIEQICDARLGLPTYMSSTIRHMLNVAASCVSSDVACRPTMMDVVKEIENCFIERVRLPIWSNMLRSLVPTRMKKLAKSLQQAKCATERSDADVPSGKLFLWQVLDDAADIG</sequence>
<evidence type="ECO:0000256" key="3">
    <source>
        <dbReference type="ARBA" id="ARBA00022741"/>
    </source>
</evidence>
<dbReference type="PANTHER" id="PTHR27001">
    <property type="entry name" value="OS01G0253100 PROTEIN"/>
    <property type="match status" value="1"/>
</dbReference>
<proteinExistence type="inferred from homology"/>
<evidence type="ECO:0000256" key="1">
    <source>
        <dbReference type="ARBA" id="ARBA00022527"/>
    </source>
</evidence>
<dbReference type="Pfam" id="PF07714">
    <property type="entry name" value="PK_Tyr_Ser-Thr"/>
    <property type="match status" value="1"/>
</dbReference>
<organism evidence="9 10">
    <name type="scientific">Prunus mume</name>
    <name type="common">Japanese apricot</name>
    <name type="synonym">Armeniaca mume</name>
    <dbReference type="NCBI Taxonomy" id="102107"/>
    <lineage>
        <taxon>Eukaryota</taxon>
        <taxon>Viridiplantae</taxon>
        <taxon>Streptophyta</taxon>
        <taxon>Embryophyta</taxon>
        <taxon>Tracheophyta</taxon>
        <taxon>Spermatophyta</taxon>
        <taxon>Magnoliopsida</taxon>
        <taxon>eudicotyledons</taxon>
        <taxon>Gunneridae</taxon>
        <taxon>Pentapetalae</taxon>
        <taxon>rosids</taxon>
        <taxon>fabids</taxon>
        <taxon>Rosales</taxon>
        <taxon>Rosaceae</taxon>
        <taxon>Amygdaloideae</taxon>
        <taxon>Amygdaleae</taxon>
        <taxon>Prunus</taxon>
    </lineage>
</organism>
<dbReference type="SMART" id="SM00220">
    <property type="entry name" value="S_TKc"/>
    <property type="match status" value="1"/>
</dbReference>
<evidence type="ECO:0000256" key="2">
    <source>
        <dbReference type="ARBA" id="ARBA00022679"/>
    </source>
</evidence>
<keyword evidence="5 6" id="KW-0067">ATP-binding</keyword>
<name>A0ABM0N309_PRUMU</name>
<dbReference type="PROSITE" id="PS00107">
    <property type="entry name" value="PROTEIN_KINASE_ATP"/>
    <property type="match status" value="1"/>
</dbReference>
<gene>
    <name evidence="10" type="primary">LOC103319052</name>
</gene>
<feature type="binding site" evidence="6">
    <location>
        <position position="46"/>
    </location>
    <ligand>
        <name>ATP</name>
        <dbReference type="ChEBI" id="CHEBI:30616"/>
    </ligand>
</feature>
<accession>A0ABM0N309</accession>
<keyword evidence="1 7" id="KW-0723">Serine/threonine-protein kinase</keyword>
<dbReference type="PROSITE" id="PS50011">
    <property type="entry name" value="PROTEIN_KINASE_DOM"/>
    <property type="match status" value="1"/>
</dbReference>
<evidence type="ECO:0000256" key="4">
    <source>
        <dbReference type="ARBA" id="ARBA00022777"/>
    </source>
</evidence>
<keyword evidence="3 6" id="KW-0547">Nucleotide-binding</keyword>
<evidence type="ECO:0000259" key="8">
    <source>
        <dbReference type="PROSITE" id="PS50011"/>
    </source>
</evidence>
<dbReference type="InterPro" id="IPR001245">
    <property type="entry name" value="Ser-Thr/Tyr_kinase_cat_dom"/>
</dbReference>
<keyword evidence="9" id="KW-1185">Reference proteome</keyword>
<dbReference type="PIRSF" id="PIRSF000654">
    <property type="entry name" value="Integrin-linked_kinase"/>
    <property type="match status" value="1"/>
</dbReference>
<evidence type="ECO:0000313" key="9">
    <source>
        <dbReference type="Proteomes" id="UP000694861"/>
    </source>
</evidence>
<dbReference type="GeneID" id="103319052"/>
<dbReference type="InterPro" id="IPR017441">
    <property type="entry name" value="Protein_kinase_ATP_BS"/>
</dbReference>